<comment type="caution">
    <text evidence="2">The sequence shown here is derived from an EMBL/GenBank/DDBJ whole genome shotgun (WGS) entry which is preliminary data.</text>
</comment>
<evidence type="ECO:0000259" key="1">
    <source>
        <dbReference type="Pfam" id="PF13088"/>
    </source>
</evidence>
<reference evidence="3" key="1">
    <citation type="submission" date="2023-07" db="EMBL/GenBank/DDBJ databases">
        <title>Conexibacter stalactiti sp. nov., isolated from stalactites in a lava cave and emended description of the genus Conexibacter.</title>
        <authorList>
            <person name="Lee S.D."/>
        </authorList>
    </citation>
    <scope>NUCLEOTIDE SEQUENCE [LARGE SCALE GENOMIC DNA]</scope>
    <source>
        <strain evidence="3">KCTC 39840</strain>
    </source>
</reference>
<dbReference type="Pfam" id="PF13088">
    <property type="entry name" value="BNR_2"/>
    <property type="match status" value="1"/>
</dbReference>
<dbReference type="Gene3D" id="2.120.10.10">
    <property type="match status" value="2"/>
</dbReference>
<dbReference type="EC" id="3.2.1.-" evidence="2"/>
<keyword evidence="2" id="KW-0326">Glycosidase</keyword>
<dbReference type="SUPFAM" id="SSF50939">
    <property type="entry name" value="Sialidases"/>
    <property type="match status" value="1"/>
</dbReference>
<name>A0ABU4HTZ5_9ACTN</name>
<dbReference type="PANTHER" id="PTHR43752:SF2">
    <property type="entry name" value="BNR_ASP-BOX REPEAT FAMILY PROTEIN"/>
    <property type="match status" value="1"/>
</dbReference>
<evidence type="ECO:0000313" key="3">
    <source>
        <dbReference type="Proteomes" id="UP001284601"/>
    </source>
</evidence>
<dbReference type="EMBL" id="JAWSTH010000035">
    <property type="protein sequence ID" value="MDW5595534.1"/>
    <property type="molecule type" value="Genomic_DNA"/>
</dbReference>
<protein>
    <submittedName>
        <fullName evidence="2">Sialidase family protein</fullName>
        <ecNumber evidence="2">3.2.1.-</ecNumber>
    </submittedName>
</protein>
<accession>A0ABU4HTZ5</accession>
<feature type="domain" description="Sialidase" evidence="1">
    <location>
        <begin position="44"/>
        <end position="353"/>
    </location>
</feature>
<dbReference type="GO" id="GO:0016798">
    <property type="term" value="F:hydrolase activity, acting on glycosyl bonds"/>
    <property type="evidence" value="ECO:0007669"/>
    <property type="project" value="UniProtKB-KW"/>
</dbReference>
<dbReference type="RefSeq" id="WP_318597871.1">
    <property type="nucleotide sequence ID" value="NZ_JAWSTH010000035.1"/>
</dbReference>
<dbReference type="CDD" id="cd15482">
    <property type="entry name" value="Sialidase_non-viral"/>
    <property type="match status" value="1"/>
</dbReference>
<keyword evidence="3" id="KW-1185">Reference proteome</keyword>
<evidence type="ECO:0000313" key="2">
    <source>
        <dbReference type="EMBL" id="MDW5595534.1"/>
    </source>
</evidence>
<sequence length="386" mass="42400">MKWDLRPIVVLDSTPAMFPGVTPTSDGLLVSFSTVPDGMPGGQIGVVRSRDGGRTWGEPTIVVEPDDEEESAITQVAIRRLHDGTLLMPFCRVRIRGGYANRQATLHMARSDDDGETWALSAPLELDFLEPLTYGAVVETHPGRVIVPIWGRRHAGERWRAAVAVSDDGGRTWEREPTTIAYDPDARLRTAYAQPRANSLDEHGEPRFDLISDPDFRPHADVDGYSETSIARLSDGTLVAILRQQGVGGDEHLWLYRSESRDDGASWSAPERLVLTGTSPALHVLADDTLLLGHRVYAPDDGDARPGTSVAHSHDGGRTWVDHVELIDPKGYRWTSEYQTGYPDFAELEDGTVVAVFYSLDPALGNRRYLAANLLRRDRDGGNGGG</sequence>
<proteinExistence type="predicted"/>
<dbReference type="PANTHER" id="PTHR43752">
    <property type="entry name" value="BNR/ASP-BOX REPEAT FAMILY PROTEIN"/>
    <property type="match status" value="1"/>
</dbReference>
<keyword evidence="2" id="KW-0378">Hydrolase</keyword>
<dbReference type="InterPro" id="IPR036278">
    <property type="entry name" value="Sialidase_sf"/>
</dbReference>
<gene>
    <name evidence="2" type="ORF">R7226_14385</name>
</gene>
<organism evidence="2 3">
    <name type="scientific">Conexibacter stalactiti</name>
    <dbReference type="NCBI Taxonomy" id="1940611"/>
    <lineage>
        <taxon>Bacteria</taxon>
        <taxon>Bacillati</taxon>
        <taxon>Actinomycetota</taxon>
        <taxon>Thermoleophilia</taxon>
        <taxon>Solirubrobacterales</taxon>
        <taxon>Conexibacteraceae</taxon>
        <taxon>Conexibacter</taxon>
    </lineage>
</organism>
<dbReference type="InterPro" id="IPR011040">
    <property type="entry name" value="Sialidase"/>
</dbReference>
<dbReference type="Proteomes" id="UP001284601">
    <property type="component" value="Unassembled WGS sequence"/>
</dbReference>